<dbReference type="GO" id="GO:0022904">
    <property type="term" value="P:respiratory electron transport chain"/>
    <property type="evidence" value="ECO:0007669"/>
    <property type="project" value="InterPro"/>
</dbReference>
<evidence type="ECO:0000313" key="8">
    <source>
        <dbReference type="EMBL" id="WRO23149.1"/>
    </source>
</evidence>
<dbReference type="EMBL" id="CP121694">
    <property type="protein sequence ID" value="WRO23149.1"/>
    <property type="molecule type" value="Genomic_DNA"/>
</dbReference>
<feature type="transmembrane region" description="Helical" evidence="6">
    <location>
        <begin position="140"/>
        <end position="162"/>
    </location>
</feature>
<dbReference type="Proteomes" id="UP001329915">
    <property type="component" value="Chromosome"/>
</dbReference>
<evidence type="ECO:0000256" key="1">
    <source>
        <dbReference type="ARBA" id="ARBA00004651"/>
    </source>
</evidence>
<feature type="transmembrane region" description="Helical" evidence="6">
    <location>
        <begin position="20"/>
        <end position="40"/>
    </location>
</feature>
<evidence type="ECO:0000256" key="2">
    <source>
        <dbReference type="ARBA" id="ARBA00022475"/>
    </source>
</evidence>
<dbReference type="KEGG" id="dbc:MFMK1_002998"/>
<organism evidence="8 9">
    <name type="scientific">Metallumcola ferriviriculae</name>
    <dbReference type="NCBI Taxonomy" id="3039180"/>
    <lineage>
        <taxon>Bacteria</taxon>
        <taxon>Bacillati</taxon>
        <taxon>Bacillota</taxon>
        <taxon>Clostridia</taxon>
        <taxon>Neomoorellales</taxon>
        <taxon>Desulfitibacteraceae</taxon>
        <taxon>Metallumcola</taxon>
    </lineage>
</organism>
<dbReference type="PANTHER" id="PTHR30485:SF0">
    <property type="entry name" value="NI_FE-HYDROGENASE 1 B-TYPE CYTOCHROME SUBUNIT-RELATED"/>
    <property type="match status" value="1"/>
</dbReference>
<evidence type="ECO:0000313" key="9">
    <source>
        <dbReference type="Proteomes" id="UP001329915"/>
    </source>
</evidence>
<evidence type="ECO:0000256" key="3">
    <source>
        <dbReference type="ARBA" id="ARBA00022692"/>
    </source>
</evidence>
<keyword evidence="2" id="KW-1003">Cell membrane</keyword>
<dbReference type="InterPro" id="IPR016174">
    <property type="entry name" value="Di-haem_cyt_TM"/>
</dbReference>
<reference evidence="8 9" key="1">
    <citation type="submission" date="2023-04" db="EMBL/GenBank/DDBJ databases">
        <authorList>
            <person name="Hsu D."/>
        </authorList>
    </citation>
    <scope>NUCLEOTIDE SEQUENCE [LARGE SCALE GENOMIC DNA]</scope>
    <source>
        <strain evidence="8 9">MK1</strain>
    </source>
</reference>
<dbReference type="PANTHER" id="PTHR30485">
    <property type="entry name" value="NI/FE-HYDROGENASE 1 B-TYPE CYTOCHROME SUBUNIT"/>
    <property type="match status" value="1"/>
</dbReference>
<name>A0AAU0UTG3_9FIRM</name>
<sequence>MTGTSTMYKRWDIHQRLQHYLTVISFLSCAVTGIVIKFAYTTWAQSFAKLFGNFNTLFAIHLAGAVIMIIAGVYHLFYLVHRVFKGNLRGTMLPVWKDLKDFALNICFYCGLTRSAPQFAKYSYKEKIDYLAEYWGTPLMIITGLILLYPGKAIAIMPRWVIECSHFAHQGEGMLAFLVIFTWHIYAVHFSLDFFPMNNVWLTGKVSREVMEHEYPLELALIENKEGSLDGREVPQQPSATH</sequence>
<dbReference type="Pfam" id="PF01292">
    <property type="entry name" value="Ni_hydr_CYTB"/>
    <property type="match status" value="1"/>
</dbReference>
<evidence type="ECO:0000256" key="5">
    <source>
        <dbReference type="ARBA" id="ARBA00023136"/>
    </source>
</evidence>
<keyword evidence="4 6" id="KW-1133">Transmembrane helix</keyword>
<dbReference type="SUPFAM" id="SSF81342">
    <property type="entry name" value="Transmembrane di-heme cytochromes"/>
    <property type="match status" value="1"/>
</dbReference>
<dbReference type="GO" id="GO:0020037">
    <property type="term" value="F:heme binding"/>
    <property type="evidence" value="ECO:0007669"/>
    <property type="project" value="TreeGrafter"/>
</dbReference>
<feature type="transmembrane region" description="Helical" evidence="6">
    <location>
        <begin position="174"/>
        <end position="192"/>
    </location>
</feature>
<evidence type="ECO:0000256" key="6">
    <source>
        <dbReference type="SAM" id="Phobius"/>
    </source>
</evidence>
<dbReference type="RefSeq" id="WP_366922536.1">
    <property type="nucleotide sequence ID" value="NZ_CP121694.1"/>
</dbReference>
<proteinExistence type="predicted"/>
<evidence type="ECO:0000259" key="7">
    <source>
        <dbReference type="Pfam" id="PF01292"/>
    </source>
</evidence>
<dbReference type="GO" id="GO:0009055">
    <property type="term" value="F:electron transfer activity"/>
    <property type="evidence" value="ECO:0007669"/>
    <property type="project" value="InterPro"/>
</dbReference>
<evidence type="ECO:0000256" key="4">
    <source>
        <dbReference type="ARBA" id="ARBA00022989"/>
    </source>
</evidence>
<comment type="subcellular location">
    <subcellularLocation>
        <location evidence="1">Cell membrane</location>
        <topology evidence="1">Multi-pass membrane protein</topology>
    </subcellularLocation>
</comment>
<gene>
    <name evidence="8" type="ORF">MFMK1_002998</name>
</gene>
<dbReference type="Gene3D" id="1.20.950.20">
    <property type="entry name" value="Transmembrane di-heme cytochromes, Chain C"/>
    <property type="match status" value="1"/>
</dbReference>
<feature type="domain" description="Cytochrome b561 bacterial/Ni-hydrogenase" evidence="7">
    <location>
        <begin position="10"/>
        <end position="189"/>
    </location>
</feature>
<dbReference type="GO" id="GO:0005886">
    <property type="term" value="C:plasma membrane"/>
    <property type="evidence" value="ECO:0007669"/>
    <property type="project" value="UniProtKB-SubCell"/>
</dbReference>
<keyword evidence="9" id="KW-1185">Reference proteome</keyword>
<dbReference type="InterPro" id="IPR011577">
    <property type="entry name" value="Cyt_b561_bac/Ni-Hgenase"/>
</dbReference>
<feature type="transmembrane region" description="Helical" evidence="6">
    <location>
        <begin position="60"/>
        <end position="81"/>
    </location>
</feature>
<keyword evidence="3 6" id="KW-0812">Transmembrane</keyword>
<dbReference type="AlphaFoldDB" id="A0AAU0UTG3"/>
<protein>
    <submittedName>
        <fullName evidence="8">Cytochrome b/b6 domain-containing protein</fullName>
    </submittedName>
</protein>
<accession>A0AAU0UTG3</accession>
<dbReference type="InterPro" id="IPR051542">
    <property type="entry name" value="Hydrogenase_cytochrome"/>
</dbReference>
<keyword evidence="5 6" id="KW-0472">Membrane</keyword>